<evidence type="ECO:0000313" key="3">
    <source>
        <dbReference type="Proteomes" id="UP000588369"/>
    </source>
</evidence>
<dbReference type="Pfam" id="PF01656">
    <property type="entry name" value="CbiA"/>
    <property type="match status" value="1"/>
</dbReference>
<dbReference type="SUPFAM" id="SSF52540">
    <property type="entry name" value="P-loop containing nucleoside triphosphate hydrolases"/>
    <property type="match status" value="1"/>
</dbReference>
<protein>
    <submittedName>
        <fullName evidence="2">ParA family protein</fullName>
    </submittedName>
</protein>
<proteinExistence type="predicted"/>
<dbReference type="EMBL" id="JABAGI010000003">
    <property type="protein sequence ID" value="NME61959.1"/>
    <property type="molecule type" value="Genomic_DNA"/>
</dbReference>
<dbReference type="InterPro" id="IPR002586">
    <property type="entry name" value="CobQ/CobB/MinD/ParA_Nub-bd_dom"/>
</dbReference>
<accession>A0A7X9NQH6</accession>
<name>A0A7X9NQH6_9BIFI</name>
<evidence type="ECO:0000313" key="2">
    <source>
        <dbReference type="EMBL" id="NME61959.1"/>
    </source>
</evidence>
<sequence>MNHLAPVTFVTGGSGGLGKSTTARAIAHALGLRRMRTVLIDGNPGQQSQRAFLKIRTGGLEDAALDSLPNALVMPGQTHAAYALLPGPVDPRRGDLVTLYGSAITALQTSCDIIIVDADRVDPTLWATPTTFAGGVMRPMIDLGLARMIFIIGSTGSQVDDGLDALAAIHQPQRVLALAQCGQLAKPRPEAGWRQVTAPVAHFGGTCQWDKTSTRMLDQGRSGYPAGAEPDWLVHACLWAGGRKADFMKGRKR</sequence>
<dbReference type="RefSeq" id="WP_101452233.1">
    <property type="nucleotide sequence ID" value="NZ_JABAGI010000003.1"/>
</dbReference>
<evidence type="ECO:0000259" key="1">
    <source>
        <dbReference type="Pfam" id="PF01656"/>
    </source>
</evidence>
<dbReference type="Proteomes" id="UP000588369">
    <property type="component" value="Unassembled WGS sequence"/>
</dbReference>
<reference evidence="2 3" key="1">
    <citation type="submission" date="2020-04" db="EMBL/GenBank/DDBJ databases">
        <authorList>
            <person name="Hitch T.C.A."/>
            <person name="Wylensek D."/>
            <person name="Clavel T."/>
        </authorList>
    </citation>
    <scope>NUCLEOTIDE SEQUENCE [LARGE SCALE GENOMIC DNA]</scope>
    <source>
        <strain evidence="2 3">BSM-130-P53-3C</strain>
    </source>
</reference>
<gene>
    <name evidence="2" type="ORF">HF844_03945</name>
</gene>
<dbReference type="InterPro" id="IPR027417">
    <property type="entry name" value="P-loop_NTPase"/>
</dbReference>
<comment type="caution">
    <text evidence="2">The sequence shown here is derived from an EMBL/GenBank/DDBJ whole genome shotgun (WGS) entry which is preliminary data.</text>
</comment>
<dbReference type="AlphaFoldDB" id="A0A7X9NQH6"/>
<feature type="domain" description="CobQ/CobB/MinD/ParA nucleotide binding" evidence="1">
    <location>
        <begin position="9"/>
        <end position="144"/>
    </location>
</feature>
<dbReference type="Gene3D" id="3.40.50.300">
    <property type="entry name" value="P-loop containing nucleotide triphosphate hydrolases"/>
    <property type="match status" value="1"/>
</dbReference>
<organism evidence="2 3">
    <name type="scientific">Bifidobacterium thermophilum</name>
    <dbReference type="NCBI Taxonomy" id="33905"/>
    <lineage>
        <taxon>Bacteria</taxon>
        <taxon>Bacillati</taxon>
        <taxon>Actinomycetota</taxon>
        <taxon>Actinomycetes</taxon>
        <taxon>Bifidobacteriales</taxon>
        <taxon>Bifidobacteriaceae</taxon>
        <taxon>Bifidobacterium</taxon>
    </lineage>
</organism>
<dbReference type="GeneID" id="78109865"/>